<name>A0A3P7MTP6_CYLGO</name>
<dbReference type="Proteomes" id="UP000271889">
    <property type="component" value="Unassembled WGS sequence"/>
</dbReference>
<organism evidence="1 2">
    <name type="scientific">Cylicostephanus goldi</name>
    <name type="common">Nematode worm</name>
    <dbReference type="NCBI Taxonomy" id="71465"/>
    <lineage>
        <taxon>Eukaryota</taxon>
        <taxon>Metazoa</taxon>
        <taxon>Ecdysozoa</taxon>
        <taxon>Nematoda</taxon>
        <taxon>Chromadorea</taxon>
        <taxon>Rhabditida</taxon>
        <taxon>Rhabditina</taxon>
        <taxon>Rhabditomorpha</taxon>
        <taxon>Strongyloidea</taxon>
        <taxon>Strongylidae</taxon>
        <taxon>Cylicostephanus</taxon>
    </lineage>
</organism>
<accession>A0A3P7MTP6</accession>
<dbReference type="EMBL" id="UYRV01105756">
    <property type="protein sequence ID" value="VDN21581.1"/>
    <property type="molecule type" value="Genomic_DNA"/>
</dbReference>
<sequence length="41" mass="4616">MHIDYNLRAVGVTPNRFPYVSVGDCMGLDCKRPGVQVIYCK</sequence>
<protein>
    <submittedName>
        <fullName evidence="1">Uncharacterized protein</fullName>
    </submittedName>
</protein>
<gene>
    <name evidence="1" type="ORF">CGOC_LOCUS9081</name>
</gene>
<proteinExistence type="predicted"/>
<dbReference type="AlphaFoldDB" id="A0A3P7MTP6"/>
<evidence type="ECO:0000313" key="2">
    <source>
        <dbReference type="Proteomes" id="UP000271889"/>
    </source>
</evidence>
<evidence type="ECO:0000313" key="1">
    <source>
        <dbReference type="EMBL" id="VDN21581.1"/>
    </source>
</evidence>
<keyword evidence="2" id="KW-1185">Reference proteome</keyword>
<reference evidence="1 2" key="1">
    <citation type="submission" date="2018-11" db="EMBL/GenBank/DDBJ databases">
        <authorList>
            <consortium name="Pathogen Informatics"/>
        </authorList>
    </citation>
    <scope>NUCLEOTIDE SEQUENCE [LARGE SCALE GENOMIC DNA]</scope>
</reference>